<dbReference type="Proteomes" id="UP000237105">
    <property type="component" value="Unassembled WGS sequence"/>
</dbReference>
<accession>A0A2P5C8P1</accession>
<sequence>MPCSSTYSKNLKHCYKRVGQVFPSLMRKFILFLESPNPRKSAFLSCCGRAFCCVSGISHPFLFMVHKSLCFMECPVFFSHQPPKLFIIQTALGFAIYNIICHPLW</sequence>
<feature type="non-terminal residue" evidence="1">
    <location>
        <position position="105"/>
    </location>
</feature>
<reference evidence="2" key="1">
    <citation type="submission" date="2016-06" db="EMBL/GenBank/DDBJ databases">
        <title>Parallel loss of symbiosis genes in relatives of nitrogen-fixing non-legume Parasponia.</title>
        <authorList>
            <person name="Van Velzen R."/>
            <person name="Holmer R."/>
            <person name="Bu F."/>
            <person name="Rutten L."/>
            <person name="Van Zeijl A."/>
            <person name="Liu W."/>
            <person name="Santuari L."/>
            <person name="Cao Q."/>
            <person name="Sharma T."/>
            <person name="Shen D."/>
            <person name="Roswanjaya Y."/>
            <person name="Wardhani T."/>
            <person name="Kalhor M.S."/>
            <person name="Jansen J."/>
            <person name="Van den Hoogen J."/>
            <person name="Gungor B."/>
            <person name="Hartog M."/>
            <person name="Hontelez J."/>
            <person name="Verver J."/>
            <person name="Yang W.-C."/>
            <person name="Schijlen E."/>
            <person name="Repin R."/>
            <person name="Schilthuizen M."/>
            <person name="Schranz E."/>
            <person name="Heidstra R."/>
            <person name="Miyata K."/>
            <person name="Fedorova E."/>
            <person name="Kohlen W."/>
            <person name="Bisseling T."/>
            <person name="Smit S."/>
            <person name="Geurts R."/>
        </authorList>
    </citation>
    <scope>NUCLEOTIDE SEQUENCE [LARGE SCALE GENOMIC DNA]</scope>
    <source>
        <strain evidence="2">cv. WU1-14</strain>
    </source>
</reference>
<proteinExistence type="predicted"/>
<comment type="caution">
    <text evidence="1">The sequence shown here is derived from an EMBL/GenBank/DDBJ whole genome shotgun (WGS) entry which is preliminary data.</text>
</comment>
<dbReference type="EMBL" id="JXTB01000160">
    <property type="protein sequence ID" value="PON57365.1"/>
    <property type="molecule type" value="Genomic_DNA"/>
</dbReference>
<dbReference type="AlphaFoldDB" id="A0A2P5C8P1"/>
<keyword evidence="2" id="KW-1185">Reference proteome</keyword>
<protein>
    <submittedName>
        <fullName evidence="1">Uncharacterized protein</fullName>
    </submittedName>
</protein>
<name>A0A2P5C8P1_PARAD</name>
<gene>
    <name evidence="1" type="ORF">PanWU01x14_174820</name>
</gene>
<organism evidence="1 2">
    <name type="scientific">Parasponia andersonii</name>
    <name type="common">Sponia andersonii</name>
    <dbReference type="NCBI Taxonomy" id="3476"/>
    <lineage>
        <taxon>Eukaryota</taxon>
        <taxon>Viridiplantae</taxon>
        <taxon>Streptophyta</taxon>
        <taxon>Embryophyta</taxon>
        <taxon>Tracheophyta</taxon>
        <taxon>Spermatophyta</taxon>
        <taxon>Magnoliopsida</taxon>
        <taxon>eudicotyledons</taxon>
        <taxon>Gunneridae</taxon>
        <taxon>Pentapetalae</taxon>
        <taxon>rosids</taxon>
        <taxon>fabids</taxon>
        <taxon>Rosales</taxon>
        <taxon>Cannabaceae</taxon>
        <taxon>Parasponia</taxon>
    </lineage>
</organism>
<evidence type="ECO:0000313" key="2">
    <source>
        <dbReference type="Proteomes" id="UP000237105"/>
    </source>
</evidence>
<evidence type="ECO:0000313" key="1">
    <source>
        <dbReference type="EMBL" id="PON57365.1"/>
    </source>
</evidence>